<name>A0A8K0CZW7_IGNLU</name>
<comment type="caution">
    <text evidence="1">The sequence shown here is derived from an EMBL/GenBank/DDBJ whole genome shotgun (WGS) entry which is preliminary data.</text>
</comment>
<dbReference type="EMBL" id="VTPC01007548">
    <property type="protein sequence ID" value="KAF2893913.1"/>
    <property type="molecule type" value="Genomic_DNA"/>
</dbReference>
<reference evidence="1" key="1">
    <citation type="submission" date="2019-08" db="EMBL/GenBank/DDBJ databases">
        <title>The genome of the North American firefly Photinus pyralis.</title>
        <authorList>
            <consortium name="Photinus pyralis genome working group"/>
            <person name="Fallon T.R."/>
            <person name="Sander Lower S.E."/>
            <person name="Weng J.-K."/>
        </authorList>
    </citation>
    <scope>NUCLEOTIDE SEQUENCE</scope>
    <source>
        <strain evidence="1">TRF0915ILg1</strain>
        <tissue evidence="1">Whole body</tissue>
    </source>
</reference>
<dbReference type="AlphaFoldDB" id="A0A8K0CZW7"/>
<dbReference type="Proteomes" id="UP000801492">
    <property type="component" value="Unassembled WGS sequence"/>
</dbReference>
<evidence type="ECO:0000313" key="2">
    <source>
        <dbReference type="Proteomes" id="UP000801492"/>
    </source>
</evidence>
<dbReference type="OrthoDB" id="6757756at2759"/>
<gene>
    <name evidence="1" type="ORF">ILUMI_12256</name>
</gene>
<sequence>MSTKTLKILKLAVNALEEPTGPEYRLRQIMWDESQAGRGGAFGLVKWAKQVLSNSNAENLIIWSDNCSSQNRNLMMAVNYFHLLNICPSLKQVDHKLFLRGHAHIEADHIHALIERTVKKQPTMTIATSWDWSPGARVLSMEVDNFKNFTGLYSDSSAPFTNR</sequence>
<accession>A0A8K0CZW7</accession>
<protein>
    <submittedName>
        <fullName evidence="1">Uncharacterized protein</fullName>
    </submittedName>
</protein>
<organism evidence="1 2">
    <name type="scientific">Ignelater luminosus</name>
    <name type="common">Cucubano</name>
    <name type="synonym">Pyrophorus luminosus</name>
    <dbReference type="NCBI Taxonomy" id="2038154"/>
    <lineage>
        <taxon>Eukaryota</taxon>
        <taxon>Metazoa</taxon>
        <taxon>Ecdysozoa</taxon>
        <taxon>Arthropoda</taxon>
        <taxon>Hexapoda</taxon>
        <taxon>Insecta</taxon>
        <taxon>Pterygota</taxon>
        <taxon>Neoptera</taxon>
        <taxon>Endopterygota</taxon>
        <taxon>Coleoptera</taxon>
        <taxon>Polyphaga</taxon>
        <taxon>Elateriformia</taxon>
        <taxon>Elateroidea</taxon>
        <taxon>Elateridae</taxon>
        <taxon>Agrypninae</taxon>
        <taxon>Pyrophorini</taxon>
        <taxon>Ignelater</taxon>
    </lineage>
</organism>
<keyword evidence="2" id="KW-1185">Reference proteome</keyword>
<proteinExistence type="predicted"/>
<evidence type="ECO:0000313" key="1">
    <source>
        <dbReference type="EMBL" id="KAF2893913.1"/>
    </source>
</evidence>